<dbReference type="RefSeq" id="WP_225689935.1">
    <property type="nucleotide sequence ID" value="NZ_JAERSE020000004.1"/>
</dbReference>
<evidence type="ECO:0008006" key="3">
    <source>
        <dbReference type="Google" id="ProtNLM"/>
    </source>
</evidence>
<reference evidence="1 2" key="1">
    <citation type="submission" date="2021-09" db="EMBL/GenBank/DDBJ databases">
        <title>Genome sequencing and assembly of Chryseobacterium sp. RG1.</title>
        <authorList>
            <person name="Chhetri G."/>
        </authorList>
    </citation>
    <scope>NUCLEOTIDE SEQUENCE [LARGE SCALE GENOMIC DNA]</scope>
    <source>
        <strain evidence="1 2">RG1</strain>
    </source>
</reference>
<proteinExistence type="predicted"/>
<dbReference type="EMBL" id="JAERSE020000004">
    <property type="protein sequence ID" value="MCA6068730.1"/>
    <property type="molecule type" value="Genomic_DNA"/>
</dbReference>
<protein>
    <recommendedName>
        <fullName evidence="3">DNA-directed RNA polymerase</fullName>
    </recommendedName>
</protein>
<dbReference type="Proteomes" id="UP000618240">
    <property type="component" value="Unassembled WGS sequence"/>
</dbReference>
<accession>A0ABS8A711</accession>
<comment type="caution">
    <text evidence="1">The sequence shown here is derived from an EMBL/GenBank/DDBJ whole genome shotgun (WGS) entry which is preliminary data.</text>
</comment>
<organism evidence="1 2">
    <name type="scientific">Chryseobacterium tagetis</name>
    <dbReference type="NCBI Taxonomy" id="2801334"/>
    <lineage>
        <taxon>Bacteria</taxon>
        <taxon>Pseudomonadati</taxon>
        <taxon>Bacteroidota</taxon>
        <taxon>Flavobacteriia</taxon>
        <taxon>Flavobacteriales</taxon>
        <taxon>Weeksellaceae</taxon>
        <taxon>Chryseobacterium group</taxon>
        <taxon>Chryseobacterium</taxon>
    </lineage>
</organism>
<evidence type="ECO:0000313" key="2">
    <source>
        <dbReference type="Proteomes" id="UP000618240"/>
    </source>
</evidence>
<name>A0ABS8A711_9FLAO</name>
<keyword evidence="2" id="KW-1185">Reference proteome</keyword>
<gene>
    <name evidence="1" type="ORF">JI747_016300</name>
</gene>
<sequence length="482" mass="56671">MNHNGSEIQQNPDSVTQVKGNRELPKKLSLYIPQNFDIDKLVKDNPPTFKYHRDYFIYLIHLITDIPIRNKDENMFYVPFYSSLIQRRVREYRKYLDYLVSNNVLIENRQYIVGSKSRGFRFHINYQTEIKHIYITKRPLIKSILKFIHLDKFDNNEIIIENNEELSYLLKWFNGKLDIDFASAKNYLQHLYEIEKRSHNIFTSDKPCNAMGRYNSRYMVLLKLKRQEFLHTIDSTAGRLHTILTQLKGDLRQFVTYDGKPLVAVDITNSQPYLSTVLFNEEKFKENNILSTVKLYNKSYHSNNNKQNFLPYYVSKNVKNAYKSESTNHYIDIVKSGQLYEEFGKILLSKGIITDEEPVRTQAKTIIFSSIFSPNQSIAYNQSMVIFKDSFPDVYEIYRQIKQGQHRTLACLLQNVEAKLVLHTACKIIAENEPEIPIFTLHDSIITTSGNEQYVFKVLYDVLLNGIGIPPTLKFERWEKVA</sequence>
<evidence type="ECO:0000313" key="1">
    <source>
        <dbReference type="EMBL" id="MCA6068730.1"/>
    </source>
</evidence>